<feature type="domain" description="Predicted membrane protein YciQ-like C-terminal" evidence="4">
    <location>
        <begin position="291"/>
        <end position="536"/>
    </location>
</feature>
<dbReference type="InterPro" id="IPR018702">
    <property type="entry name" value="DUF2207"/>
</dbReference>
<feature type="region of interest" description="Disordered" evidence="1">
    <location>
        <begin position="568"/>
        <end position="588"/>
    </location>
</feature>
<feature type="transmembrane region" description="Helical" evidence="2">
    <location>
        <begin position="253"/>
        <end position="272"/>
    </location>
</feature>
<keyword evidence="6" id="KW-1185">Reference proteome</keyword>
<keyword evidence="2" id="KW-0472">Membrane</keyword>
<accession>A0A4Y9FL39</accession>
<feature type="non-terminal residue" evidence="5">
    <location>
        <position position="588"/>
    </location>
</feature>
<evidence type="ECO:0000259" key="4">
    <source>
        <dbReference type="Pfam" id="PF20990"/>
    </source>
</evidence>
<dbReference type="Pfam" id="PF09972">
    <property type="entry name" value="DUF2207"/>
    <property type="match status" value="1"/>
</dbReference>
<reference evidence="5 6" key="1">
    <citation type="submission" date="2019-03" db="EMBL/GenBank/DDBJ databases">
        <title>Diversity of the mouse oral microbiome.</title>
        <authorList>
            <person name="Joseph S."/>
            <person name="Aduse-Opoku J."/>
            <person name="Curtis M."/>
            <person name="Wade W."/>
            <person name="Hashim A."/>
        </authorList>
    </citation>
    <scope>NUCLEOTIDE SEQUENCE [LARGE SCALE GENOMIC DNA]</scope>
    <source>
        <strain evidence="5 6">P1012</strain>
    </source>
</reference>
<dbReference type="Proteomes" id="UP000298358">
    <property type="component" value="Unassembled WGS sequence"/>
</dbReference>
<dbReference type="EMBL" id="SPQB01000075">
    <property type="protein sequence ID" value="TFU29894.1"/>
    <property type="molecule type" value="Genomic_DNA"/>
</dbReference>
<feature type="compositionally biased region" description="Gly residues" evidence="1">
    <location>
        <begin position="577"/>
        <end position="588"/>
    </location>
</feature>
<dbReference type="Pfam" id="PF20990">
    <property type="entry name" value="DUF2207_C"/>
    <property type="match status" value="1"/>
</dbReference>
<dbReference type="InterPro" id="IPR048389">
    <property type="entry name" value="YciQ-like_C"/>
</dbReference>
<gene>
    <name evidence="5" type="ORF">E4U02_15345</name>
</gene>
<evidence type="ECO:0000256" key="1">
    <source>
        <dbReference type="SAM" id="MobiDB-lite"/>
    </source>
</evidence>
<protein>
    <submittedName>
        <fullName evidence="5">DUF2207 domain-containing protein</fullName>
    </submittedName>
</protein>
<evidence type="ECO:0000256" key="2">
    <source>
        <dbReference type="SAM" id="Phobius"/>
    </source>
</evidence>
<keyword evidence="2" id="KW-0812">Transmembrane</keyword>
<evidence type="ECO:0000313" key="6">
    <source>
        <dbReference type="Proteomes" id="UP000298358"/>
    </source>
</evidence>
<name>A0A4Y9FL39_9MICO</name>
<evidence type="ECO:0000313" key="5">
    <source>
        <dbReference type="EMBL" id="TFU29894.1"/>
    </source>
</evidence>
<keyword evidence="2" id="KW-1133">Transmembrane helix</keyword>
<feature type="domain" description="DUF2207" evidence="3">
    <location>
        <begin position="57"/>
        <end position="195"/>
    </location>
</feature>
<evidence type="ECO:0000259" key="3">
    <source>
        <dbReference type="Pfam" id="PF09972"/>
    </source>
</evidence>
<sequence length="588" mass="62500">MGWTHARDRIAQTGLAVLAAIILILSAALPARADVDDFVFDSLSVEVELSQNEEGAGVARITETFVAVFPEWDQNRGMQRRIPQDDEWTPLHPTLVSVTDEEGDPRPVETESDDGDLVVTSAVPEGEFVHGRETYVFTYTLENVAGPKDNGLDEFNWDLLGEEWAQPFGEVEAGVTVDADLAAALTGDARSYAGDVGSTDSEVLEPAPQPDGSVRFEAQYREVRPYQPVTFAIGFEPGTFTPFDASVASSPAALAQIGGGVLGAIAIGWAILVRRRRLQDEPGRPVVVAEFTPPEGVDAATAAAILGRSGKIIAAEVLEQAVSGSLRIVESKGILGTSKFTAELVDPTRADDNGRIILEGLFGEELASGSTFEFGTTSARFSKAAQSLISWAGARNSALRRGMARSYRLGRWPLIIAIAAVVLMLGGGIVALVSYVTPIVPIVLLVFGFLTIFAILIILGRSPLTSEGAVIRDHLLGLKQFIDWAEEDRIRMLQSPQGAERRPVDVDDPRQMLVLYERLLPFAVVFGQEKKWAERLAVMYPGDSPGWYAGSAPFSAASFAAGVSSMSTASVSSSSGGSTGGGSAGGGG</sequence>
<proteinExistence type="predicted"/>
<comment type="caution">
    <text evidence="5">The sequence shown here is derived from an EMBL/GenBank/DDBJ whole genome shotgun (WGS) entry which is preliminary data.</text>
</comment>
<feature type="transmembrane region" description="Helical" evidence="2">
    <location>
        <begin position="409"/>
        <end position="433"/>
    </location>
</feature>
<feature type="transmembrane region" description="Helical" evidence="2">
    <location>
        <begin position="439"/>
        <end position="459"/>
    </location>
</feature>
<dbReference type="RefSeq" id="WP_135115677.1">
    <property type="nucleotide sequence ID" value="NZ_JADGLL010000075.1"/>
</dbReference>
<dbReference type="AlphaFoldDB" id="A0A4Y9FL39"/>
<dbReference type="OrthoDB" id="4973253at2"/>
<organism evidence="5 6">
    <name type="scientific">Microbacterium paludicola</name>
    <dbReference type="NCBI Taxonomy" id="300019"/>
    <lineage>
        <taxon>Bacteria</taxon>
        <taxon>Bacillati</taxon>
        <taxon>Actinomycetota</taxon>
        <taxon>Actinomycetes</taxon>
        <taxon>Micrococcales</taxon>
        <taxon>Microbacteriaceae</taxon>
        <taxon>Microbacterium</taxon>
    </lineage>
</organism>